<gene>
    <name evidence="3" type="ORF">B0T11DRAFT_58516</name>
</gene>
<evidence type="ECO:0008006" key="5">
    <source>
        <dbReference type="Google" id="ProtNLM"/>
    </source>
</evidence>
<keyword evidence="2" id="KW-1133">Transmembrane helix</keyword>
<accession>A0A8K0X625</accession>
<evidence type="ECO:0000256" key="1">
    <source>
        <dbReference type="SAM" id="MobiDB-lite"/>
    </source>
</evidence>
<protein>
    <recommendedName>
        <fullName evidence="5">Mid2 domain-containing protein</fullName>
    </recommendedName>
</protein>
<feature type="compositionally biased region" description="Low complexity" evidence="1">
    <location>
        <begin position="51"/>
        <end position="101"/>
    </location>
</feature>
<dbReference type="EMBL" id="JAGPXD010000002">
    <property type="protein sequence ID" value="KAH7367875.1"/>
    <property type="molecule type" value="Genomic_DNA"/>
</dbReference>
<comment type="caution">
    <text evidence="3">The sequence shown here is derived from an EMBL/GenBank/DDBJ whole genome shotgun (WGS) entry which is preliminary data.</text>
</comment>
<dbReference type="Proteomes" id="UP000813385">
    <property type="component" value="Unassembled WGS sequence"/>
</dbReference>
<evidence type="ECO:0000313" key="3">
    <source>
        <dbReference type="EMBL" id="KAH7367875.1"/>
    </source>
</evidence>
<feature type="transmembrane region" description="Helical" evidence="2">
    <location>
        <begin position="129"/>
        <end position="154"/>
    </location>
</feature>
<proteinExistence type="predicted"/>
<dbReference type="AlphaFoldDB" id="A0A8K0X625"/>
<keyword evidence="4" id="KW-1185">Reference proteome</keyword>
<sequence length="217" mass="22745">MTERTDLTTFSCEKDFCSIAVLTFGVDQTYSYIACGARAVTEHYLGSPTAAAEPITTSSTSEPAPTSSKPTSSNPETKQATSTAPPSSSLPSESLLSSATSNQLSPSDISAPASGDTQQQPQKDAEVPIGAIIGSVLGGVALLCGTIIAVVFLLRRRSARPPSRDGNRPAPEVGKHTPSPDWDKQKQHYLVSSGWGPQELSSGYQHRGPRSPVEMAG</sequence>
<evidence type="ECO:0000256" key="2">
    <source>
        <dbReference type="SAM" id="Phobius"/>
    </source>
</evidence>
<keyword evidence="2" id="KW-0812">Transmembrane</keyword>
<organism evidence="3 4">
    <name type="scientific">Plectosphaerella cucumerina</name>
    <dbReference type="NCBI Taxonomy" id="40658"/>
    <lineage>
        <taxon>Eukaryota</taxon>
        <taxon>Fungi</taxon>
        <taxon>Dikarya</taxon>
        <taxon>Ascomycota</taxon>
        <taxon>Pezizomycotina</taxon>
        <taxon>Sordariomycetes</taxon>
        <taxon>Hypocreomycetidae</taxon>
        <taxon>Glomerellales</taxon>
        <taxon>Plectosphaerellaceae</taxon>
        <taxon>Plectosphaerella</taxon>
    </lineage>
</organism>
<dbReference type="OrthoDB" id="4847286at2759"/>
<keyword evidence="2" id="KW-0472">Membrane</keyword>
<evidence type="ECO:0000313" key="4">
    <source>
        <dbReference type="Proteomes" id="UP000813385"/>
    </source>
</evidence>
<feature type="region of interest" description="Disordered" evidence="1">
    <location>
        <begin position="159"/>
        <end position="217"/>
    </location>
</feature>
<name>A0A8K0X625_9PEZI</name>
<reference evidence="3" key="1">
    <citation type="journal article" date="2021" name="Nat. Commun.">
        <title>Genetic determinants of endophytism in the Arabidopsis root mycobiome.</title>
        <authorList>
            <person name="Mesny F."/>
            <person name="Miyauchi S."/>
            <person name="Thiergart T."/>
            <person name="Pickel B."/>
            <person name="Atanasova L."/>
            <person name="Karlsson M."/>
            <person name="Huettel B."/>
            <person name="Barry K.W."/>
            <person name="Haridas S."/>
            <person name="Chen C."/>
            <person name="Bauer D."/>
            <person name="Andreopoulos W."/>
            <person name="Pangilinan J."/>
            <person name="LaButti K."/>
            <person name="Riley R."/>
            <person name="Lipzen A."/>
            <person name="Clum A."/>
            <person name="Drula E."/>
            <person name="Henrissat B."/>
            <person name="Kohler A."/>
            <person name="Grigoriev I.V."/>
            <person name="Martin F.M."/>
            <person name="Hacquard S."/>
        </authorList>
    </citation>
    <scope>NUCLEOTIDE SEQUENCE</scope>
    <source>
        <strain evidence="3">MPI-CAGE-AT-0016</strain>
    </source>
</reference>
<feature type="region of interest" description="Disordered" evidence="1">
    <location>
        <begin position="51"/>
        <end position="123"/>
    </location>
</feature>